<keyword evidence="1" id="KW-1133">Transmembrane helix</keyword>
<sequence length="73" mass="8016">MPVQDYLQLLAIVILPKLSVSIDSERVEVMRGLQLGSRIAHTVTACILLMVALPIGFCCEILAMEQLSKTMIS</sequence>
<evidence type="ECO:0000313" key="3">
    <source>
        <dbReference type="Proteomes" id="UP000199397"/>
    </source>
</evidence>
<accession>A0A1H4BE17</accession>
<feature type="transmembrane region" description="Helical" evidence="1">
    <location>
        <begin position="39"/>
        <end position="63"/>
    </location>
</feature>
<keyword evidence="1" id="KW-0812">Transmembrane</keyword>
<reference evidence="2 3" key="1">
    <citation type="submission" date="2016-10" db="EMBL/GenBank/DDBJ databases">
        <authorList>
            <person name="de Groot N.N."/>
        </authorList>
    </citation>
    <scope>NUCLEOTIDE SEQUENCE [LARGE SCALE GENOMIC DNA]</scope>
    <source>
        <strain evidence="2 3">DSM 21228</strain>
    </source>
</reference>
<keyword evidence="1" id="KW-0472">Membrane</keyword>
<gene>
    <name evidence="2" type="ORF">SAMN05660964_01625</name>
</gene>
<organism evidence="2 3">
    <name type="scientific">Thiothrix caldifontis</name>
    <dbReference type="NCBI Taxonomy" id="525918"/>
    <lineage>
        <taxon>Bacteria</taxon>
        <taxon>Pseudomonadati</taxon>
        <taxon>Pseudomonadota</taxon>
        <taxon>Gammaproteobacteria</taxon>
        <taxon>Thiotrichales</taxon>
        <taxon>Thiotrichaceae</taxon>
        <taxon>Thiothrix</taxon>
    </lineage>
</organism>
<evidence type="ECO:0000313" key="2">
    <source>
        <dbReference type="EMBL" id="SEA46346.1"/>
    </source>
</evidence>
<dbReference type="AlphaFoldDB" id="A0A1H4BE17"/>
<keyword evidence="3" id="KW-1185">Reference proteome</keyword>
<dbReference type="Proteomes" id="UP000199397">
    <property type="component" value="Unassembled WGS sequence"/>
</dbReference>
<dbReference type="STRING" id="525918.SAMN05660964_01625"/>
<evidence type="ECO:0000256" key="1">
    <source>
        <dbReference type="SAM" id="Phobius"/>
    </source>
</evidence>
<proteinExistence type="predicted"/>
<name>A0A1H4BE17_9GAMM</name>
<protein>
    <submittedName>
        <fullName evidence="2">Uncharacterized protein</fullName>
    </submittedName>
</protein>
<dbReference type="EMBL" id="FNQP01000008">
    <property type="protein sequence ID" value="SEA46346.1"/>
    <property type="molecule type" value="Genomic_DNA"/>
</dbReference>